<keyword evidence="6" id="KW-0378">Hydrolase</keyword>
<dbReference type="InterPro" id="IPR001952">
    <property type="entry name" value="Alkaline_phosphatase"/>
</dbReference>
<protein>
    <submittedName>
        <fullName evidence="10">Alkaline phosphatase</fullName>
    </submittedName>
</protein>
<comment type="similarity">
    <text evidence="3 9">Belongs to the alkaline phosphatase family.</text>
</comment>
<evidence type="ECO:0000256" key="6">
    <source>
        <dbReference type="ARBA" id="ARBA00022801"/>
    </source>
</evidence>
<accession>A0ABP9ENC5</accession>
<comment type="caution">
    <text evidence="10">The sequence shown here is derived from an EMBL/GenBank/DDBJ whole genome shotgun (WGS) entry which is preliminary data.</text>
</comment>
<keyword evidence="4" id="KW-0597">Phosphoprotein</keyword>
<sequence>MIGDGMGPAYVTAHRYAQAGTPGQPVETTIFDELLVGSARTYPATGSFITDSAASATAMATGVKTRKGVIGMDAQHQPVRSILEQAKLAGKATGIVATSAVTHATPAGFVANAKRRSYQDLIAEQYVHKRIAERSMLDLMLGGGQQFFPRTEGGLADQLRDNGFEQAWDLDGIRSLSRLPAMGLIASDGLPFAINTDQPHRLRVMTDKALELLSTEQNGFFLMIEGSQIDWCGHSNDIRCALGEMEDFAQALKAAKAFVDANPDTLLIATADHDTGGLTLARQGTRGGWQPAIALGTHRTSHYITEALQAEPQRKAQAIWAEHADWALNSAEIARIDELRDQETNELRKAIADIVSARSGTGWTTGGHSAVDVPVMAYGAQAERFAGHLNNTDFAPIIFEMLNAD</sequence>
<dbReference type="Pfam" id="PF00245">
    <property type="entry name" value="Alk_phosphatase"/>
    <property type="match status" value="1"/>
</dbReference>
<keyword evidence="7" id="KW-0862">Zinc</keyword>
<name>A0ABP9ENC5_9GAMM</name>
<evidence type="ECO:0000256" key="2">
    <source>
        <dbReference type="ARBA" id="ARBA00001947"/>
    </source>
</evidence>
<reference evidence="11" key="1">
    <citation type="journal article" date="2019" name="Int. J. Syst. Evol. Microbiol.">
        <title>The Global Catalogue of Microorganisms (GCM) 10K type strain sequencing project: providing services to taxonomists for standard genome sequencing and annotation.</title>
        <authorList>
            <consortium name="The Broad Institute Genomics Platform"/>
            <consortium name="The Broad Institute Genome Sequencing Center for Infectious Disease"/>
            <person name="Wu L."/>
            <person name="Ma J."/>
        </authorList>
    </citation>
    <scope>NUCLEOTIDE SEQUENCE [LARGE SCALE GENOMIC DNA]</scope>
    <source>
        <strain evidence="11">JCM 18401</strain>
    </source>
</reference>
<evidence type="ECO:0000256" key="4">
    <source>
        <dbReference type="ARBA" id="ARBA00022553"/>
    </source>
</evidence>
<dbReference type="PRINTS" id="PR00113">
    <property type="entry name" value="ALKPHPHTASE"/>
</dbReference>
<keyword evidence="5" id="KW-0479">Metal-binding</keyword>
<evidence type="ECO:0000256" key="5">
    <source>
        <dbReference type="ARBA" id="ARBA00022723"/>
    </source>
</evidence>
<keyword evidence="11" id="KW-1185">Reference proteome</keyword>
<dbReference type="SUPFAM" id="SSF53649">
    <property type="entry name" value="Alkaline phosphatase-like"/>
    <property type="match status" value="1"/>
</dbReference>
<keyword evidence="8" id="KW-0460">Magnesium</keyword>
<dbReference type="EMBL" id="BAABJZ010000023">
    <property type="protein sequence ID" value="GAA4882894.1"/>
    <property type="molecule type" value="Genomic_DNA"/>
</dbReference>
<evidence type="ECO:0000256" key="9">
    <source>
        <dbReference type="RuleBase" id="RU003946"/>
    </source>
</evidence>
<evidence type="ECO:0000313" key="10">
    <source>
        <dbReference type="EMBL" id="GAA4882894.1"/>
    </source>
</evidence>
<proteinExistence type="inferred from homology"/>
<organism evidence="10 11">
    <name type="scientific">Ferrimonas pelagia</name>
    <dbReference type="NCBI Taxonomy" id="1177826"/>
    <lineage>
        <taxon>Bacteria</taxon>
        <taxon>Pseudomonadati</taxon>
        <taxon>Pseudomonadota</taxon>
        <taxon>Gammaproteobacteria</taxon>
        <taxon>Alteromonadales</taxon>
        <taxon>Ferrimonadaceae</taxon>
        <taxon>Ferrimonas</taxon>
    </lineage>
</organism>
<evidence type="ECO:0000313" key="11">
    <source>
        <dbReference type="Proteomes" id="UP001499988"/>
    </source>
</evidence>
<evidence type="ECO:0000256" key="7">
    <source>
        <dbReference type="ARBA" id="ARBA00022833"/>
    </source>
</evidence>
<evidence type="ECO:0000256" key="3">
    <source>
        <dbReference type="ARBA" id="ARBA00005984"/>
    </source>
</evidence>
<evidence type="ECO:0000256" key="8">
    <source>
        <dbReference type="ARBA" id="ARBA00022842"/>
    </source>
</evidence>
<dbReference type="Proteomes" id="UP001499988">
    <property type="component" value="Unassembled WGS sequence"/>
</dbReference>
<evidence type="ECO:0000256" key="1">
    <source>
        <dbReference type="ARBA" id="ARBA00001946"/>
    </source>
</evidence>
<gene>
    <name evidence="10" type="ORF">GCM10023333_16460</name>
</gene>
<comment type="cofactor">
    <cofactor evidence="1">
        <name>Mg(2+)</name>
        <dbReference type="ChEBI" id="CHEBI:18420"/>
    </cofactor>
</comment>
<dbReference type="Gene3D" id="1.10.60.40">
    <property type="match status" value="1"/>
</dbReference>
<dbReference type="InterPro" id="IPR018299">
    <property type="entry name" value="Alkaline_phosphatase_AS"/>
</dbReference>
<comment type="cofactor">
    <cofactor evidence="2">
        <name>Zn(2+)</name>
        <dbReference type="ChEBI" id="CHEBI:29105"/>
    </cofactor>
</comment>
<dbReference type="PANTHER" id="PTHR11596">
    <property type="entry name" value="ALKALINE PHOSPHATASE"/>
    <property type="match status" value="1"/>
</dbReference>
<dbReference type="PROSITE" id="PS00123">
    <property type="entry name" value="ALKALINE_PHOSPHATASE"/>
    <property type="match status" value="1"/>
</dbReference>
<dbReference type="CDD" id="cd16012">
    <property type="entry name" value="ALP"/>
    <property type="match status" value="1"/>
</dbReference>
<dbReference type="PANTHER" id="PTHR11596:SF5">
    <property type="entry name" value="ALKALINE PHOSPHATASE"/>
    <property type="match status" value="1"/>
</dbReference>
<dbReference type="Gene3D" id="3.40.720.10">
    <property type="entry name" value="Alkaline Phosphatase, subunit A"/>
    <property type="match status" value="1"/>
</dbReference>
<dbReference type="SMART" id="SM00098">
    <property type="entry name" value="alkPPc"/>
    <property type="match status" value="1"/>
</dbReference>
<dbReference type="InterPro" id="IPR017850">
    <property type="entry name" value="Alkaline_phosphatase_core_sf"/>
</dbReference>